<gene>
    <name evidence="1" type="ORF">NCTC11388_02807</name>
</gene>
<dbReference type="Proteomes" id="UP000254893">
    <property type="component" value="Unassembled WGS sequence"/>
</dbReference>
<evidence type="ECO:0000313" key="1">
    <source>
        <dbReference type="EMBL" id="SUJ18947.1"/>
    </source>
</evidence>
<protein>
    <submittedName>
        <fullName evidence="1">Uncharacterized protein</fullName>
    </submittedName>
</protein>
<dbReference type="AlphaFoldDB" id="A0A380CGH8"/>
<sequence>MLETTSKSVNVASKESTSGHFANGAKRVVMLDEINETRMIEGDCVLSTKNHTDLNMKSDCLITIQNVYDPFIKMFHKSRD</sequence>
<accession>A0A380CGH8</accession>
<name>A0A380CGH8_SPHSI</name>
<proteinExistence type="predicted"/>
<evidence type="ECO:0000313" key="2">
    <source>
        <dbReference type="Proteomes" id="UP000254893"/>
    </source>
</evidence>
<organism evidence="1 2">
    <name type="scientific">Sphingobacterium spiritivorum</name>
    <name type="common">Flavobacterium spiritivorum</name>
    <dbReference type="NCBI Taxonomy" id="258"/>
    <lineage>
        <taxon>Bacteria</taxon>
        <taxon>Pseudomonadati</taxon>
        <taxon>Bacteroidota</taxon>
        <taxon>Sphingobacteriia</taxon>
        <taxon>Sphingobacteriales</taxon>
        <taxon>Sphingobacteriaceae</taxon>
        <taxon>Sphingobacterium</taxon>
    </lineage>
</organism>
<reference evidence="1 2" key="1">
    <citation type="submission" date="2018-06" db="EMBL/GenBank/DDBJ databases">
        <authorList>
            <consortium name="Pathogen Informatics"/>
            <person name="Doyle S."/>
        </authorList>
    </citation>
    <scope>NUCLEOTIDE SEQUENCE [LARGE SCALE GENOMIC DNA]</scope>
    <source>
        <strain evidence="1 2">NCTC11388</strain>
    </source>
</reference>
<dbReference type="EMBL" id="UGYW01000002">
    <property type="protein sequence ID" value="SUJ18947.1"/>
    <property type="molecule type" value="Genomic_DNA"/>
</dbReference>